<dbReference type="Proteomes" id="UP000662986">
    <property type="component" value="Chromosome"/>
</dbReference>
<dbReference type="EC" id="4.1.99.12" evidence="3"/>
<reference evidence="6 7" key="1">
    <citation type="journal article" date="2021" name="Microbiol. Resour. Announc.">
        <title>Complete Genome Sequences of Two Rhodococcus sp. Strains with Large and Linear Chromosomes, Isolated from Apple Rhizosphere.</title>
        <authorList>
            <person name="Benning S."/>
            <person name="Brugnone N."/>
            <person name="Siani R."/>
            <person name="Kublik S."/>
            <person name="Schloter M."/>
            <person name="Rad V."/>
        </authorList>
    </citation>
    <scope>NUCLEOTIDE SEQUENCE [LARGE SCALE GENOMIC DNA]</scope>
    <source>
        <strain evidence="6 7">R79</strain>
    </source>
</reference>
<evidence type="ECO:0000256" key="5">
    <source>
        <dbReference type="ARBA" id="ARBA00022723"/>
    </source>
</evidence>
<accession>A0A974ZVD0</accession>
<dbReference type="SUPFAM" id="SSF55821">
    <property type="entry name" value="YrdC/RibB"/>
    <property type="match status" value="1"/>
</dbReference>
<evidence type="ECO:0000256" key="3">
    <source>
        <dbReference type="ARBA" id="ARBA00012153"/>
    </source>
</evidence>
<dbReference type="Pfam" id="PF00926">
    <property type="entry name" value="DHBP_synthase"/>
    <property type="match status" value="1"/>
</dbReference>
<evidence type="ECO:0000256" key="2">
    <source>
        <dbReference type="ARBA" id="ARBA00004904"/>
    </source>
</evidence>
<dbReference type="InterPro" id="IPR000422">
    <property type="entry name" value="DHBP_synthase_RibB"/>
</dbReference>
<evidence type="ECO:0000313" key="6">
    <source>
        <dbReference type="EMBL" id="QSE91851.1"/>
    </source>
</evidence>
<evidence type="ECO:0000256" key="1">
    <source>
        <dbReference type="ARBA" id="ARBA00002284"/>
    </source>
</evidence>
<comment type="pathway">
    <text evidence="2">Cofactor biosynthesis; riboflavin biosynthesis; 2-hydroxy-3-oxobutyl phosphate from D-ribulose 5-phosphate: step 1/1.</text>
</comment>
<organism evidence="6 7">
    <name type="scientific">Rhodococcus pseudokoreensis</name>
    <dbReference type="NCBI Taxonomy" id="2811421"/>
    <lineage>
        <taxon>Bacteria</taxon>
        <taxon>Bacillati</taxon>
        <taxon>Actinomycetota</taxon>
        <taxon>Actinomycetes</taxon>
        <taxon>Mycobacteriales</taxon>
        <taxon>Nocardiaceae</taxon>
        <taxon>Rhodococcus</taxon>
    </lineage>
</organism>
<name>A0A974ZVD0_9NOCA</name>
<keyword evidence="4" id="KW-0686">Riboflavin biosynthesis</keyword>
<dbReference type="PANTHER" id="PTHR21327">
    <property type="entry name" value="GTP CYCLOHYDROLASE II-RELATED"/>
    <property type="match status" value="1"/>
</dbReference>
<dbReference type="PANTHER" id="PTHR21327:SF18">
    <property type="entry name" value="3,4-DIHYDROXY-2-BUTANONE 4-PHOSPHATE SYNTHASE"/>
    <property type="match status" value="1"/>
</dbReference>
<dbReference type="Gene3D" id="3.90.870.10">
    <property type="entry name" value="DHBP synthase"/>
    <property type="match status" value="1"/>
</dbReference>
<keyword evidence="5" id="KW-0479">Metal-binding</keyword>
<protein>
    <recommendedName>
        <fullName evidence="3">3,4-dihydroxy-2-butanone-4-phosphate synthase</fullName>
        <ecNumber evidence="3">4.1.99.12</ecNumber>
    </recommendedName>
</protein>
<sequence>MTLTLEPASPRLGTSEGDALRQLAQGLPIVLSDTAAGRGFLVVAADRASTASVAFAIRHSSGFLQIALSRHRCEQLLLPPMDPFEGRGDRMCVGVDAVRGTGTGISAADRATTARALVGAAAQPGDFTRPGHLVPVCVDRADGARPATAAAIALDLSRRAGLRPGALLAELVGLADPTRMISRPESLAFADTHHLPLLSVH</sequence>
<reference evidence="6 7" key="2">
    <citation type="journal article" date="2022" name="Arch. Microbiol.">
        <title>Rhodococcus pseudokoreensis sp. nov. isolated from the rhizosphere of young M26 apple rootstocks.</title>
        <authorList>
            <person name="Kampfer P."/>
            <person name="Glaeser S.P."/>
            <person name="Blom J."/>
            <person name="Wolf J."/>
            <person name="Benning S."/>
            <person name="Schloter M."/>
            <person name="Neumann-Schaal M."/>
        </authorList>
    </citation>
    <scope>NUCLEOTIDE SEQUENCE [LARGE SCALE GENOMIC DNA]</scope>
    <source>
        <strain evidence="6 7">R79</strain>
    </source>
</reference>
<evidence type="ECO:0000313" key="7">
    <source>
        <dbReference type="Proteomes" id="UP000662986"/>
    </source>
</evidence>
<gene>
    <name evidence="6" type="ORF">JWS13_26045</name>
</gene>
<dbReference type="RefSeq" id="WP_206008233.1">
    <property type="nucleotide sequence ID" value="NZ_CP070619.1"/>
</dbReference>
<keyword evidence="7" id="KW-1185">Reference proteome</keyword>
<evidence type="ECO:0000256" key="4">
    <source>
        <dbReference type="ARBA" id="ARBA00022619"/>
    </source>
</evidence>
<dbReference type="InterPro" id="IPR017945">
    <property type="entry name" value="DHBP_synth_RibB-like_a/b_dom"/>
</dbReference>
<dbReference type="EMBL" id="CP070619">
    <property type="protein sequence ID" value="QSE91851.1"/>
    <property type="molecule type" value="Genomic_DNA"/>
</dbReference>
<comment type="function">
    <text evidence="1">Catalyzes the conversion of D-ribulose 5-phosphate to formate and 3,4-dihydroxy-2-butanone 4-phosphate.</text>
</comment>
<proteinExistence type="predicted"/>